<dbReference type="SUPFAM" id="SSF50249">
    <property type="entry name" value="Nucleic acid-binding proteins"/>
    <property type="match status" value="1"/>
</dbReference>
<dbReference type="InterPro" id="IPR012340">
    <property type="entry name" value="NA-bd_OB-fold"/>
</dbReference>
<reference evidence="1" key="1">
    <citation type="submission" date="2019-12" db="EMBL/GenBank/DDBJ databases">
        <authorList>
            <person name="Scholes J."/>
        </authorList>
    </citation>
    <scope>NUCLEOTIDE SEQUENCE</scope>
</reference>
<evidence type="ECO:0000313" key="2">
    <source>
        <dbReference type="Proteomes" id="UP001153555"/>
    </source>
</evidence>
<evidence type="ECO:0008006" key="3">
    <source>
        <dbReference type="Google" id="ProtNLM"/>
    </source>
</evidence>
<organism evidence="1 2">
    <name type="scientific">Striga hermonthica</name>
    <name type="common">Purple witchweed</name>
    <name type="synonym">Buchnera hermonthica</name>
    <dbReference type="NCBI Taxonomy" id="68872"/>
    <lineage>
        <taxon>Eukaryota</taxon>
        <taxon>Viridiplantae</taxon>
        <taxon>Streptophyta</taxon>
        <taxon>Embryophyta</taxon>
        <taxon>Tracheophyta</taxon>
        <taxon>Spermatophyta</taxon>
        <taxon>Magnoliopsida</taxon>
        <taxon>eudicotyledons</taxon>
        <taxon>Gunneridae</taxon>
        <taxon>Pentapetalae</taxon>
        <taxon>asterids</taxon>
        <taxon>lamiids</taxon>
        <taxon>Lamiales</taxon>
        <taxon>Orobanchaceae</taxon>
        <taxon>Buchnereae</taxon>
        <taxon>Striga</taxon>
    </lineage>
</organism>
<dbReference type="PANTHER" id="PTHR47165">
    <property type="entry name" value="OS03G0429900 PROTEIN"/>
    <property type="match status" value="1"/>
</dbReference>
<dbReference type="AlphaFoldDB" id="A0A9N7MNN9"/>
<dbReference type="Proteomes" id="UP001153555">
    <property type="component" value="Unassembled WGS sequence"/>
</dbReference>
<keyword evidence="2" id="KW-1185">Reference proteome</keyword>
<sequence>GGRINALVRPMHVANFINEVEEGAVYVLKKYLVESNVGIYQTTICTWRLVINKDTKFIKWPHPFPTFRFVFRDFATLMDIDNVDERMLFDVIGVVVEIQPIQMKNVRGVTTQMVVFSLMNLEGKKKNCTLWGQYVDQLIAIEHHYMNEQQPFVIIMQMCRAKVFDDEVRITTSKDVTLLICVDVPEVLEFRRRLAASKRRNTTLVSNSSMIVKTEIQQLEDGDVFVSTVDSLYDNVE</sequence>
<protein>
    <recommendedName>
        <fullName evidence="3">DUF223 domain-containing protein</fullName>
    </recommendedName>
</protein>
<feature type="non-terminal residue" evidence="1">
    <location>
        <position position="1"/>
    </location>
</feature>
<comment type="caution">
    <text evidence="1">The sequence shown here is derived from an EMBL/GenBank/DDBJ whole genome shotgun (WGS) entry which is preliminary data.</text>
</comment>
<dbReference type="PANTHER" id="PTHR47165:SF4">
    <property type="entry name" value="OS03G0429900 PROTEIN"/>
    <property type="match status" value="1"/>
</dbReference>
<evidence type="ECO:0000313" key="1">
    <source>
        <dbReference type="EMBL" id="CAA0811437.1"/>
    </source>
</evidence>
<dbReference type="EMBL" id="CACSLK010008693">
    <property type="protein sequence ID" value="CAA0811437.1"/>
    <property type="molecule type" value="Genomic_DNA"/>
</dbReference>
<dbReference type="CDD" id="cd04481">
    <property type="entry name" value="RPA1_DBD_B_like"/>
    <property type="match status" value="1"/>
</dbReference>
<accession>A0A9N7MNN9</accession>
<name>A0A9N7MNN9_STRHE</name>
<gene>
    <name evidence="1" type="ORF">SHERM_12540</name>
</gene>
<dbReference type="Gene3D" id="2.40.50.140">
    <property type="entry name" value="Nucleic acid-binding proteins"/>
    <property type="match status" value="1"/>
</dbReference>
<feature type="non-terminal residue" evidence="1">
    <location>
        <position position="237"/>
    </location>
</feature>
<dbReference type="OrthoDB" id="913088at2759"/>
<proteinExistence type="predicted"/>